<comment type="caution">
    <text evidence="8">The sequence shown here is derived from an EMBL/GenBank/DDBJ whole genome shotgun (WGS) entry which is preliminary data.</text>
</comment>
<feature type="domain" description="NarX-like N-terminal" evidence="7">
    <location>
        <begin position="21"/>
        <end position="99"/>
    </location>
</feature>
<feature type="signal peptide" evidence="6">
    <location>
        <begin position="1"/>
        <end position="16"/>
    </location>
</feature>
<gene>
    <name evidence="8" type="ORF">E6O51_14805</name>
</gene>
<dbReference type="EMBL" id="SSOD01000012">
    <property type="protein sequence ID" value="THF60258.1"/>
    <property type="molecule type" value="Genomic_DNA"/>
</dbReference>
<reference evidence="8 9" key="1">
    <citation type="submission" date="2019-04" db="EMBL/GenBank/DDBJ databases">
        <title>Azoarcus rhizosphaerae sp. nov. isolated from rhizosphere of Ficus religiosa.</title>
        <authorList>
            <person name="Lin S.-Y."/>
            <person name="Hameed A."/>
            <person name="Hsu Y.-H."/>
            <person name="Young C.-C."/>
        </authorList>
    </citation>
    <scope>NUCLEOTIDE SEQUENCE [LARGE SCALE GENOMIC DNA]</scope>
    <source>
        <strain evidence="8 9">CC-YHH848</strain>
    </source>
</reference>
<evidence type="ECO:0000256" key="1">
    <source>
        <dbReference type="ARBA" id="ARBA00004141"/>
    </source>
</evidence>
<protein>
    <recommendedName>
        <fullName evidence="7">NarX-like N-terminal domain-containing protein</fullName>
    </recommendedName>
</protein>
<dbReference type="GO" id="GO:0016020">
    <property type="term" value="C:membrane"/>
    <property type="evidence" value="ECO:0007669"/>
    <property type="project" value="UniProtKB-SubCell"/>
</dbReference>
<evidence type="ECO:0000256" key="3">
    <source>
        <dbReference type="ARBA" id="ARBA00022989"/>
    </source>
</evidence>
<comment type="subcellular location">
    <subcellularLocation>
        <location evidence="1">Membrane</location>
        <topology evidence="1">Multi-pass membrane protein</topology>
    </subcellularLocation>
</comment>
<evidence type="ECO:0000256" key="6">
    <source>
        <dbReference type="SAM" id="SignalP"/>
    </source>
</evidence>
<evidence type="ECO:0000313" key="9">
    <source>
        <dbReference type="Proteomes" id="UP000307956"/>
    </source>
</evidence>
<evidence type="ECO:0000256" key="2">
    <source>
        <dbReference type="ARBA" id="ARBA00022692"/>
    </source>
</evidence>
<keyword evidence="5" id="KW-0175">Coiled coil</keyword>
<keyword evidence="4" id="KW-0472">Membrane</keyword>
<feature type="domain" description="NarX-like N-terminal" evidence="7">
    <location>
        <begin position="138"/>
        <end position="223"/>
    </location>
</feature>
<name>A0A4S4ALB9_9RHOO</name>
<keyword evidence="3" id="KW-1133">Transmembrane helix</keyword>
<dbReference type="OrthoDB" id="952521at2"/>
<dbReference type="Proteomes" id="UP000307956">
    <property type="component" value="Unassembled WGS sequence"/>
</dbReference>
<evidence type="ECO:0000256" key="4">
    <source>
        <dbReference type="ARBA" id="ARBA00023136"/>
    </source>
</evidence>
<accession>A0A4S4ALB9</accession>
<keyword evidence="2" id="KW-0812">Transmembrane</keyword>
<keyword evidence="9" id="KW-1185">Reference proteome</keyword>
<sequence>MLAACALLVIPAGAQAQITDLNTAINKAGRERMLSQRMAKAYLQIGLQVDVPRSRRVLEQSMALFDRQLVELKNFAPTGEIRDTCLQLEARWLAYKDALIGKPPSREGAATVLRLSDDVLALADQATRLLEKHAGSTAGHLVNLSGRQRMLSQRMAKLYHAQSWQVAEPDLAGKLNTARKEFTAALRELNAASSNTDNLRRELQLVEQQWLFFRDALDQREESTAKRSLNVATTSERILESMEVVVGLYESL</sequence>
<evidence type="ECO:0000256" key="5">
    <source>
        <dbReference type="SAM" id="Coils"/>
    </source>
</evidence>
<organism evidence="8 9">
    <name type="scientific">Pseudothauera rhizosphaerae</name>
    <dbReference type="NCBI Taxonomy" id="2565932"/>
    <lineage>
        <taxon>Bacteria</taxon>
        <taxon>Pseudomonadati</taxon>
        <taxon>Pseudomonadota</taxon>
        <taxon>Betaproteobacteria</taxon>
        <taxon>Rhodocyclales</taxon>
        <taxon>Zoogloeaceae</taxon>
        <taxon>Pseudothauera</taxon>
    </lineage>
</organism>
<evidence type="ECO:0000313" key="8">
    <source>
        <dbReference type="EMBL" id="THF60258.1"/>
    </source>
</evidence>
<dbReference type="AlphaFoldDB" id="A0A4S4ALB9"/>
<keyword evidence="6" id="KW-0732">Signal</keyword>
<feature type="chain" id="PRO_5020506904" description="NarX-like N-terminal domain-containing protein" evidence="6">
    <location>
        <begin position="17"/>
        <end position="252"/>
    </location>
</feature>
<proteinExistence type="predicted"/>
<dbReference type="Pfam" id="PF13675">
    <property type="entry name" value="PilJ"/>
    <property type="match status" value="2"/>
</dbReference>
<dbReference type="InterPro" id="IPR029095">
    <property type="entry name" value="NarX-like_N"/>
</dbReference>
<feature type="coiled-coil region" evidence="5">
    <location>
        <begin position="175"/>
        <end position="209"/>
    </location>
</feature>
<evidence type="ECO:0000259" key="7">
    <source>
        <dbReference type="Pfam" id="PF13675"/>
    </source>
</evidence>